<accession>A0AAJ0C4W1</accession>
<dbReference type="Gene3D" id="3.10.450.240">
    <property type="match status" value="1"/>
</dbReference>
<keyword evidence="5" id="KW-1185">Reference proteome</keyword>
<keyword evidence="2" id="KW-0809">Transit peptide</keyword>
<evidence type="ECO:0000313" key="5">
    <source>
        <dbReference type="Proteomes" id="UP001244011"/>
    </source>
</evidence>
<protein>
    <recommendedName>
        <fullName evidence="6">Tim44-like domain-containing protein</fullName>
    </recommendedName>
</protein>
<gene>
    <name evidence="4" type="ORF">QBC33DRAFT_488913</name>
</gene>
<dbReference type="Proteomes" id="UP001244011">
    <property type="component" value="Unassembled WGS sequence"/>
</dbReference>
<keyword evidence="3" id="KW-0496">Mitochondrion</keyword>
<evidence type="ECO:0000256" key="2">
    <source>
        <dbReference type="ARBA" id="ARBA00022946"/>
    </source>
</evidence>
<organism evidence="4 5">
    <name type="scientific">Phialemonium atrogriseum</name>
    <dbReference type="NCBI Taxonomy" id="1093897"/>
    <lineage>
        <taxon>Eukaryota</taxon>
        <taxon>Fungi</taxon>
        <taxon>Dikarya</taxon>
        <taxon>Ascomycota</taxon>
        <taxon>Pezizomycotina</taxon>
        <taxon>Sordariomycetes</taxon>
        <taxon>Sordariomycetidae</taxon>
        <taxon>Cephalothecales</taxon>
        <taxon>Cephalothecaceae</taxon>
        <taxon>Phialemonium</taxon>
    </lineage>
</organism>
<dbReference type="AlphaFoldDB" id="A0AAJ0C4W1"/>
<proteinExistence type="predicted"/>
<dbReference type="InterPro" id="IPR051975">
    <property type="entry name" value="mtLSU_mL45"/>
</dbReference>
<comment type="caution">
    <text evidence="4">The sequence shown here is derived from an EMBL/GenBank/DDBJ whole genome shotgun (WGS) entry which is preliminary data.</text>
</comment>
<evidence type="ECO:0000256" key="3">
    <source>
        <dbReference type="ARBA" id="ARBA00023128"/>
    </source>
</evidence>
<comment type="subcellular location">
    <subcellularLocation>
        <location evidence="1">Mitochondrion</location>
    </subcellularLocation>
</comment>
<dbReference type="RefSeq" id="XP_060284970.1">
    <property type="nucleotide sequence ID" value="XM_060425440.1"/>
</dbReference>
<dbReference type="EMBL" id="MU839004">
    <property type="protein sequence ID" value="KAK1768757.1"/>
    <property type="molecule type" value="Genomic_DNA"/>
</dbReference>
<dbReference type="GO" id="GO:0005739">
    <property type="term" value="C:mitochondrion"/>
    <property type="evidence" value="ECO:0007669"/>
    <property type="project" value="UniProtKB-SubCell"/>
</dbReference>
<evidence type="ECO:0008006" key="6">
    <source>
        <dbReference type="Google" id="ProtNLM"/>
    </source>
</evidence>
<evidence type="ECO:0000256" key="1">
    <source>
        <dbReference type="ARBA" id="ARBA00004173"/>
    </source>
</evidence>
<dbReference type="PANTHER" id="PTHR28554:SF1">
    <property type="entry name" value="LARGE RIBOSOMAL SUBUNIT PROTEIN ML45"/>
    <property type="match status" value="1"/>
</dbReference>
<name>A0AAJ0C4W1_9PEZI</name>
<dbReference type="GeneID" id="85308627"/>
<evidence type="ECO:0000313" key="4">
    <source>
        <dbReference type="EMBL" id="KAK1768757.1"/>
    </source>
</evidence>
<reference evidence="4" key="1">
    <citation type="submission" date="2023-06" db="EMBL/GenBank/DDBJ databases">
        <title>Genome-scale phylogeny and comparative genomics of the fungal order Sordariales.</title>
        <authorList>
            <consortium name="Lawrence Berkeley National Laboratory"/>
            <person name="Hensen N."/>
            <person name="Bonometti L."/>
            <person name="Westerberg I."/>
            <person name="Brannstrom I.O."/>
            <person name="Guillou S."/>
            <person name="Cros-Aarteil S."/>
            <person name="Calhoun S."/>
            <person name="Haridas S."/>
            <person name="Kuo A."/>
            <person name="Mondo S."/>
            <person name="Pangilinan J."/>
            <person name="Riley R."/>
            <person name="Labutti K."/>
            <person name="Andreopoulos B."/>
            <person name="Lipzen A."/>
            <person name="Chen C."/>
            <person name="Yanf M."/>
            <person name="Daum C."/>
            <person name="Ng V."/>
            <person name="Clum A."/>
            <person name="Steindorff A."/>
            <person name="Ohm R."/>
            <person name="Martin F."/>
            <person name="Silar P."/>
            <person name="Natvig D."/>
            <person name="Lalanne C."/>
            <person name="Gautier V."/>
            <person name="Ament-Velasquez S.L."/>
            <person name="Kruys A."/>
            <person name="Hutchinson M.I."/>
            <person name="Powell A.J."/>
            <person name="Barry K."/>
            <person name="Miller A.N."/>
            <person name="Grigoriev I.V."/>
            <person name="Debuchy R."/>
            <person name="Gladieux P."/>
            <person name="Thoren M.H."/>
            <person name="Johannesson H."/>
        </authorList>
    </citation>
    <scope>NUCLEOTIDE SEQUENCE</scope>
    <source>
        <strain evidence="4">8032-3</strain>
    </source>
</reference>
<sequence length="316" mass="35866">MAAPAFRTRSGLLLSARRSVIDWQGLWTPSGRCVSPVPSSLRHKGSALARAMNKRASKQTGNAPTVQARANMKHEWNDSSSITMMLPGTFVRPPLSRFPRSPKPFFRFVSAWIKQRVRDFLTVQFYRFSTKPKIWKAPVFRPHKRKILPTAKALHSAMSEALARGDKEALRRVCCAPLYQRLCGTIERRPAGRRYSWELVRYNKAWLYPRLVDDKIAVEQGSVFARRQAVVAIASRQRRVDIDDTRGGGGRAVPGSEKEADLVEYLVLSASIDPRTSLQNEWRIFGTVNPTTLESYESEVALLKHAQDLELQKYKS</sequence>
<dbReference type="PANTHER" id="PTHR28554">
    <property type="entry name" value="39S RIBOSOMAL PROTEIN L45, MITOCHONDRIAL"/>
    <property type="match status" value="1"/>
</dbReference>